<dbReference type="EMBL" id="MU254596">
    <property type="protein sequence ID" value="KAG9240087.1"/>
    <property type="molecule type" value="Genomic_DNA"/>
</dbReference>
<name>A0A9P8CB12_9HELO</name>
<accession>A0A9P8CB12</accession>
<comment type="caution">
    <text evidence="1">The sequence shown here is derived from an EMBL/GenBank/DDBJ whole genome shotgun (WGS) entry which is preliminary data.</text>
</comment>
<protein>
    <submittedName>
        <fullName evidence="1">Uncharacterized protein</fullName>
    </submittedName>
</protein>
<organism evidence="1 2">
    <name type="scientific">Calycina marina</name>
    <dbReference type="NCBI Taxonomy" id="1763456"/>
    <lineage>
        <taxon>Eukaryota</taxon>
        <taxon>Fungi</taxon>
        <taxon>Dikarya</taxon>
        <taxon>Ascomycota</taxon>
        <taxon>Pezizomycotina</taxon>
        <taxon>Leotiomycetes</taxon>
        <taxon>Helotiales</taxon>
        <taxon>Pezizellaceae</taxon>
        <taxon>Calycina</taxon>
    </lineage>
</organism>
<evidence type="ECO:0000313" key="1">
    <source>
        <dbReference type="EMBL" id="KAG9240087.1"/>
    </source>
</evidence>
<dbReference type="OrthoDB" id="3438035at2759"/>
<sequence length="130" mass="14746">MDGDEDEELFVKLEKDYEDVKGDIEEQASIVHDIGDSRSERVPWLHDLTGFPYHLTTLKDEEIWGSYKLPPKKELGAGSQDANDPHLVRILVAAEAVLRDAYRLCSDTSPDRKMTKQRANIPNEFYAGAL</sequence>
<gene>
    <name evidence="1" type="ORF">BJ878DRAFT_546621</name>
</gene>
<keyword evidence="2" id="KW-1185">Reference proteome</keyword>
<dbReference type="Proteomes" id="UP000887226">
    <property type="component" value="Unassembled WGS sequence"/>
</dbReference>
<evidence type="ECO:0000313" key="2">
    <source>
        <dbReference type="Proteomes" id="UP000887226"/>
    </source>
</evidence>
<proteinExistence type="predicted"/>
<dbReference type="AlphaFoldDB" id="A0A9P8CB12"/>
<reference evidence="1" key="1">
    <citation type="journal article" date="2021" name="IMA Fungus">
        <title>Genomic characterization of three marine fungi, including Emericellopsis atlantica sp. nov. with signatures of a generalist lifestyle and marine biomass degradation.</title>
        <authorList>
            <person name="Hagestad O.C."/>
            <person name="Hou L."/>
            <person name="Andersen J.H."/>
            <person name="Hansen E.H."/>
            <person name="Altermark B."/>
            <person name="Li C."/>
            <person name="Kuhnert E."/>
            <person name="Cox R.J."/>
            <person name="Crous P.W."/>
            <person name="Spatafora J.W."/>
            <person name="Lail K."/>
            <person name="Amirebrahimi M."/>
            <person name="Lipzen A."/>
            <person name="Pangilinan J."/>
            <person name="Andreopoulos W."/>
            <person name="Hayes R.D."/>
            <person name="Ng V."/>
            <person name="Grigoriev I.V."/>
            <person name="Jackson S.A."/>
            <person name="Sutton T.D.S."/>
            <person name="Dobson A.D.W."/>
            <person name="Rama T."/>
        </authorList>
    </citation>
    <scope>NUCLEOTIDE SEQUENCE</scope>
    <source>
        <strain evidence="1">TRa3180A</strain>
    </source>
</reference>